<dbReference type="CDD" id="cd00761">
    <property type="entry name" value="Glyco_tranf_GTA_type"/>
    <property type="match status" value="1"/>
</dbReference>
<proteinExistence type="predicted"/>
<name>A0A9X8JK04_9GAMM</name>
<organism evidence="2 3">
    <name type="scientific">Pectobacterium zantedeschiae</name>
    <dbReference type="NCBI Taxonomy" id="2034769"/>
    <lineage>
        <taxon>Bacteria</taxon>
        <taxon>Pseudomonadati</taxon>
        <taxon>Pseudomonadota</taxon>
        <taxon>Gammaproteobacteria</taxon>
        <taxon>Enterobacterales</taxon>
        <taxon>Pectobacteriaceae</taxon>
        <taxon>Pectobacterium</taxon>
    </lineage>
</organism>
<dbReference type="InterPro" id="IPR001173">
    <property type="entry name" value="Glyco_trans_2-like"/>
</dbReference>
<protein>
    <submittedName>
        <fullName evidence="2">Glycosyltransferase</fullName>
    </submittedName>
</protein>
<reference evidence="2 3" key="1">
    <citation type="journal article" date="2018" name="Syst. Appl. Microbiol.">
        <title>Pectobacterium zantedeschiae sp. nov. a new species of a soft rot pathogen isolated from Calla lily (Zantedeschia spp.).</title>
        <authorList>
            <person name="Waleron M."/>
            <person name="Misztak A."/>
            <person name="Waleron M."/>
            <person name="Franczuk M."/>
            <person name="Jonca J."/>
            <person name="Wielgomas B."/>
            <person name="Mikicinski A."/>
            <person name="Popovic T."/>
            <person name="Waleron K."/>
        </authorList>
    </citation>
    <scope>NUCLEOTIDE SEQUENCE [LARGE SCALE GENOMIC DNA]</scope>
    <source>
        <strain evidence="2 3">9M</strain>
    </source>
</reference>
<dbReference type="InterPro" id="IPR029044">
    <property type="entry name" value="Nucleotide-diphossugar_trans"/>
</dbReference>
<sequence length="305" mass="34320">MGFSLVIPVYNAGIMWLEAIRSIRSQTTQPENVIIIDSSSTDNTVAYALEAGFEVHQIDKSTFDHGGTRSMALEKVNTEFVIYMTQDAILQNDEAFFHLLSAFNNENVGAVYGRQLPHHDANPLATHARLHSYGEVGYVTSMEDDFPQGFRKAFMSNSFSGYRVSALRQLGGFPAKLILGEDSYVAARMLSAGIKVAYMPQALARHSHNYSVGEEFKRYFDIGVFHKTQEWMLASLGKVEGEGIKFARGQIGYLLKNNHYHYIPFSIASSGAKYLGYKLGKNYHRLNRSLCKKLSMYKSYWNSSV</sequence>
<dbReference type="GO" id="GO:0044010">
    <property type="term" value="P:single-species biofilm formation"/>
    <property type="evidence" value="ECO:0007669"/>
    <property type="project" value="TreeGrafter"/>
</dbReference>
<dbReference type="EMBL" id="NWTM01000001">
    <property type="protein sequence ID" value="RYC45143.1"/>
    <property type="molecule type" value="Genomic_DNA"/>
</dbReference>
<evidence type="ECO:0000313" key="3">
    <source>
        <dbReference type="Proteomes" id="UP001138460"/>
    </source>
</evidence>
<dbReference type="RefSeq" id="WP_129713366.1">
    <property type="nucleotide sequence ID" value="NZ_JBEHFA010000003.1"/>
</dbReference>
<feature type="domain" description="Glycosyltransferase 2-like" evidence="1">
    <location>
        <begin position="4"/>
        <end position="170"/>
    </location>
</feature>
<dbReference type="InterPro" id="IPR050834">
    <property type="entry name" value="Glycosyltransf_2"/>
</dbReference>
<dbReference type="AlphaFoldDB" id="A0A9X8JK04"/>
<dbReference type="OrthoDB" id="9790005at2"/>
<dbReference type="Gene3D" id="3.90.550.10">
    <property type="entry name" value="Spore Coat Polysaccharide Biosynthesis Protein SpsA, Chain A"/>
    <property type="match status" value="1"/>
</dbReference>
<evidence type="ECO:0000259" key="1">
    <source>
        <dbReference type="Pfam" id="PF00535"/>
    </source>
</evidence>
<gene>
    <name evidence="2" type="ORF">CLR69_09180</name>
</gene>
<evidence type="ECO:0000313" key="2">
    <source>
        <dbReference type="EMBL" id="RYC45143.1"/>
    </source>
</evidence>
<dbReference type="Proteomes" id="UP001138460">
    <property type="component" value="Unassembled WGS sequence"/>
</dbReference>
<dbReference type="Pfam" id="PF00535">
    <property type="entry name" value="Glycos_transf_2"/>
    <property type="match status" value="1"/>
</dbReference>
<accession>A0A9X8JK04</accession>
<dbReference type="PANTHER" id="PTHR43685:SF13">
    <property type="entry name" value="O ANTIGEN BIOSYNTHESIS RHAMNOSYLTRANSFERASE RFBN"/>
    <property type="match status" value="1"/>
</dbReference>
<keyword evidence="3" id="KW-1185">Reference proteome</keyword>
<dbReference type="SUPFAM" id="SSF53448">
    <property type="entry name" value="Nucleotide-diphospho-sugar transferases"/>
    <property type="match status" value="1"/>
</dbReference>
<comment type="caution">
    <text evidence="2">The sequence shown here is derived from an EMBL/GenBank/DDBJ whole genome shotgun (WGS) entry which is preliminary data.</text>
</comment>
<dbReference type="PANTHER" id="PTHR43685">
    <property type="entry name" value="GLYCOSYLTRANSFERASE"/>
    <property type="match status" value="1"/>
</dbReference>